<keyword evidence="3" id="KW-0547">Nucleotide-binding</keyword>
<evidence type="ECO:0000256" key="1">
    <source>
        <dbReference type="ARBA" id="ARBA00005417"/>
    </source>
</evidence>
<name>A0A8J7S9B0_9PROT</name>
<proteinExistence type="inferred from homology"/>
<dbReference type="GO" id="GO:0015220">
    <property type="term" value="F:choline transmembrane transporter activity"/>
    <property type="evidence" value="ECO:0007669"/>
    <property type="project" value="InterPro"/>
</dbReference>
<evidence type="ECO:0000256" key="6">
    <source>
        <dbReference type="ARBA" id="ARBA00061968"/>
    </source>
</evidence>
<dbReference type="GO" id="GO:0015418">
    <property type="term" value="F:ABC-type quaternary ammonium compound transporting activity"/>
    <property type="evidence" value="ECO:0007669"/>
    <property type="project" value="UniProtKB-EC"/>
</dbReference>
<dbReference type="PROSITE" id="PS00211">
    <property type="entry name" value="ABC_TRANSPORTER_1"/>
    <property type="match status" value="1"/>
</dbReference>
<comment type="catalytic activity">
    <reaction evidence="5">
        <text>a quaternary ammonium(out) + ATP + H2O = a quaternary ammonium(in) + ADP + phosphate + H(+)</text>
        <dbReference type="Rhea" id="RHEA:11036"/>
        <dbReference type="ChEBI" id="CHEBI:15377"/>
        <dbReference type="ChEBI" id="CHEBI:15378"/>
        <dbReference type="ChEBI" id="CHEBI:30616"/>
        <dbReference type="ChEBI" id="CHEBI:35267"/>
        <dbReference type="ChEBI" id="CHEBI:43474"/>
        <dbReference type="ChEBI" id="CHEBI:456216"/>
        <dbReference type="EC" id="7.6.2.9"/>
    </reaction>
    <physiologicalReaction direction="left-to-right" evidence="5">
        <dbReference type="Rhea" id="RHEA:11037"/>
    </physiologicalReaction>
</comment>
<comment type="subunit">
    <text evidence="6">The complex is probably composed of two ATP-binding proteins (TmoW), two transmembrane proteins (TmoV) and a solute-binding protein (TmoX).</text>
</comment>
<dbReference type="PANTHER" id="PTHR43869">
    <property type="entry name" value="GLYCINE BETAINE/PROLINE BETAINE TRANSPORT SYSTEM ATP-BINDING PROTEIN PROV"/>
    <property type="match status" value="1"/>
</dbReference>
<dbReference type="Gene3D" id="3.40.50.300">
    <property type="entry name" value="P-loop containing nucleotide triphosphate hydrolases"/>
    <property type="match status" value="1"/>
</dbReference>
<dbReference type="InterPro" id="IPR003439">
    <property type="entry name" value="ABC_transporter-like_ATP-bd"/>
</dbReference>
<dbReference type="EMBL" id="JAGMWN010000005">
    <property type="protein sequence ID" value="MBP5857827.1"/>
    <property type="molecule type" value="Genomic_DNA"/>
</dbReference>
<dbReference type="PROSITE" id="PS50893">
    <property type="entry name" value="ABC_TRANSPORTER_2"/>
    <property type="match status" value="1"/>
</dbReference>
<dbReference type="Proteomes" id="UP000672602">
    <property type="component" value="Unassembled WGS sequence"/>
</dbReference>
<dbReference type="GO" id="GO:0055052">
    <property type="term" value="C:ATP-binding cassette (ABC) transporter complex, substrate-binding subunit-containing"/>
    <property type="evidence" value="ECO:0007669"/>
    <property type="project" value="InterPro"/>
</dbReference>
<dbReference type="NCBIfam" id="TIGR03415">
    <property type="entry name" value="ABC_choXWV_ATP"/>
    <property type="match status" value="1"/>
</dbReference>
<evidence type="ECO:0000259" key="9">
    <source>
        <dbReference type="PROSITE" id="PS50893"/>
    </source>
</evidence>
<evidence type="ECO:0000256" key="5">
    <source>
        <dbReference type="ARBA" id="ARBA00051811"/>
    </source>
</evidence>
<keyword evidence="11" id="KW-1185">Reference proteome</keyword>
<evidence type="ECO:0000256" key="4">
    <source>
        <dbReference type="ARBA" id="ARBA00022840"/>
    </source>
</evidence>
<protein>
    <recommendedName>
        <fullName evidence="8">Trimethylamine N-oxide transport system ATP-binding protein TmoW</fullName>
        <ecNumber evidence="7">7.6.2.9</ecNumber>
    </recommendedName>
</protein>
<dbReference type="EC" id="7.6.2.9" evidence="7"/>
<comment type="similarity">
    <text evidence="1">Belongs to the ABC transporter superfamily.</text>
</comment>
<accession>A0A8J7S9B0</accession>
<feature type="domain" description="ABC transporter" evidence="9">
    <location>
        <begin position="24"/>
        <end position="277"/>
    </location>
</feature>
<evidence type="ECO:0000256" key="7">
    <source>
        <dbReference type="ARBA" id="ARBA00066388"/>
    </source>
</evidence>
<evidence type="ECO:0000256" key="8">
    <source>
        <dbReference type="ARBA" id="ARBA00068787"/>
    </source>
</evidence>
<dbReference type="InterPro" id="IPR017871">
    <property type="entry name" value="ABC_transporter-like_CS"/>
</dbReference>
<dbReference type="AlphaFoldDB" id="A0A8J7S9B0"/>
<dbReference type="FunFam" id="3.40.50.300:FF:000201">
    <property type="entry name" value="Glycine betaine/L-proline ABC transporter ATP-binding protein"/>
    <property type="match status" value="1"/>
</dbReference>
<sequence length="411" mass="44560">MPPMPMVSFRHVDILFGDAQKRALGLLDAGGTRESIRDDCGVVLGVADATMDVAEGEICVLMGLSGSGKSTLLRAVNGLNPVSRGEVLVRDGALSQGGDGTVDIASCDAATLRRMRTDRIAMVFQQFALLPWRTVEENVGLGLELRGMGAAERAEIVHEKLKMVELDRWKDKYAHELSGGMQQRVGLARAFATDADVLLMDEPFSALDPLIRDHLQDELLELQKNLRKTIIFVSHDLDEALKIGNHIAIMDGGRIVQYGEPEEIVLNPANDYVAEFVAHMNPLNVLRGASLMTPLDDLARADGDVVLDKRGHFRVTLDDAGRPTAATCDGAPARIVETEEDTDVASLDADVLAAAPASMRMKRAIELRHHTGWPVLLMEAGKLVGVVGDEELYSGILRQSTLGSARERAEA</sequence>
<comment type="caution">
    <text evidence="10">The sequence shown here is derived from an EMBL/GenBank/DDBJ whole genome shotgun (WGS) entry which is preliminary data.</text>
</comment>
<dbReference type="SUPFAM" id="SSF52540">
    <property type="entry name" value="P-loop containing nucleoside triphosphate hydrolases"/>
    <property type="match status" value="1"/>
</dbReference>
<dbReference type="GO" id="GO:0005524">
    <property type="term" value="F:ATP binding"/>
    <property type="evidence" value="ECO:0007669"/>
    <property type="project" value="UniProtKB-KW"/>
</dbReference>
<dbReference type="SMART" id="SM00382">
    <property type="entry name" value="AAA"/>
    <property type="match status" value="1"/>
</dbReference>
<keyword evidence="2" id="KW-0813">Transport</keyword>
<reference evidence="10" key="1">
    <citation type="submission" date="2021-04" db="EMBL/GenBank/DDBJ databases">
        <authorList>
            <person name="Zhang D.-C."/>
        </authorList>
    </citation>
    <scope>NUCLEOTIDE SEQUENCE</scope>
    <source>
        <strain evidence="10">CGMCC 1.15697</strain>
    </source>
</reference>
<evidence type="ECO:0000313" key="10">
    <source>
        <dbReference type="EMBL" id="MBP5857827.1"/>
    </source>
</evidence>
<dbReference type="GO" id="GO:0006970">
    <property type="term" value="P:response to osmotic stress"/>
    <property type="evidence" value="ECO:0007669"/>
    <property type="project" value="UniProtKB-ARBA"/>
</dbReference>
<dbReference type="GO" id="GO:0016887">
    <property type="term" value="F:ATP hydrolysis activity"/>
    <property type="evidence" value="ECO:0007669"/>
    <property type="project" value="InterPro"/>
</dbReference>
<evidence type="ECO:0000256" key="2">
    <source>
        <dbReference type="ARBA" id="ARBA00022448"/>
    </source>
</evidence>
<organism evidence="10 11">
    <name type="scientific">Marivibrio halodurans</name>
    <dbReference type="NCBI Taxonomy" id="2039722"/>
    <lineage>
        <taxon>Bacteria</taxon>
        <taxon>Pseudomonadati</taxon>
        <taxon>Pseudomonadota</taxon>
        <taxon>Alphaproteobacteria</taxon>
        <taxon>Rhodospirillales</taxon>
        <taxon>Rhodospirillaceae</taxon>
        <taxon>Marivibrio</taxon>
    </lineage>
</organism>
<dbReference type="InterPro" id="IPR022473">
    <property type="entry name" value="ABC_trnsptr_Choline_ATP-bd"/>
</dbReference>
<gene>
    <name evidence="10" type="primary">choV</name>
    <name evidence="10" type="ORF">KAJ83_12475</name>
</gene>
<dbReference type="PANTHER" id="PTHR43869:SF1">
    <property type="entry name" value="GLYCINE BETAINE_PROLINE BETAINE TRANSPORT SYSTEM ATP-BINDING PROTEIN PROV"/>
    <property type="match status" value="1"/>
</dbReference>
<keyword evidence="4 10" id="KW-0067">ATP-binding</keyword>
<dbReference type="InterPro" id="IPR051921">
    <property type="entry name" value="ABC_osmolyte_uptake_ATP-bind"/>
</dbReference>
<evidence type="ECO:0000256" key="3">
    <source>
        <dbReference type="ARBA" id="ARBA00022741"/>
    </source>
</evidence>
<dbReference type="Pfam" id="PF00005">
    <property type="entry name" value="ABC_tran"/>
    <property type="match status" value="1"/>
</dbReference>
<dbReference type="InterPro" id="IPR003593">
    <property type="entry name" value="AAA+_ATPase"/>
</dbReference>
<evidence type="ECO:0000313" key="11">
    <source>
        <dbReference type="Proteomes" id="UP000672602"/>
    </source>
</evidence>
<dbReference type="InterPro" id="IPR027417">
    <property type="entry name" value="P-loop_NTPase"/>
</dbReference>